<keyword evidence="3 6" id="KW-0812">Transmembrane</keyword>
<keyword evidence="2" id="KW-1003">Cell membrane</keyword>
<keyword evidence="8" id="KW-1185">Reference proteome</keyword>
<dbReference type="PANTHER" id="PTHR30250">
    <property type="entry name" value="PST FAMILY PREDICTED COLANIC ACID TRANSPORTER"/>
    <property type="match status" value="1"/>
</dbReference>
<evidence type="ECO:0000256" key="5">
    <source>
        <dbReference type="ARBA" id="ARBA00023136"/>
    </source>
</evidence>
<dbReference type="InterPro" id="IPR050833">
    <property type="entry name" value="Poly_Biosynth_Transport"/>
</dbReference>
<dbReference type="EMBL" id="CP032317">
    <property type="protein sequence ID" value="AYA37502.1"/>
    <property type="molecule type" value="Genomic_DNA"/>
</dbReference>
<feature type="transmembrane region" description="Helical" evidence="6">
    <location>
        <begin position="285"/>
        <end position="305"/>
    </location>
</feature>
<feature type="transmembrane region" description="Helical" evidence="6">
    <location>
        <begin position="102"/>
        <end position="124"/>
    </location>
</feature>
<feature type="transmembrane region" description="Helical" evidence="6">
    <location>
        <begin position="226"/>
        <end position="252"/>
    </location>
</feature>
<keyword evidence="5 6" id="KW-0472">Membrane</keyword>
<dbReference type="Proteomes" id="UP000262802">
    <property type="component" value="Chromosome"/>
</dbReference>
<feature type="transmembrane region" description="Helical" evidence="6">
    <location>
        <begin position="77"/>
        <end position="96"/>
    </location>
</feature>
<proteinExistence type="predicted"/>
<evidence type="ECO:0000256" key="4">
    <source>
        <dbReference type="ARBA" id="ARBA00022989"/>
    </source>
</evidence>
<organism evidence="7 8">
    <name type="scientific">Hymenobacter oligotrophus</name>
    <dbReference type="NCBI Taxonomy" id="2319843"/>
    <lineage>
        <taxon>Bacteria</taxon>
        <taxon>Pseudomonadati</taxon>
        <taxon>Bacteroidota</taxon>
        <taxon>Cytophagia</taxon>
        <taxon>Cytophagales</taxon>
        <taxon>Hymenobacteraceae</taxon>
        <taxon>Hymenobacter</taxon>
    </lineage>
</organism>
<dbReference type="AlphaFoldDB" id="A0A3B7R146"/>
<evidence type="ECO:0000256" key="6">
    <source>
        <dbReference type="SAM" id="Phobius"/>
    </source>
</evidence>
<reference evidence="7 8" key="1">
    <citation type="submission" date="2018-09" db="EMBL/GenBank/DDBJ databases">
        <title>Hymenobacter medium sp. nov., isolated from R2A medium.</title>
        <authorList>
            <person name="Yingchao G."/>
        </authorList>
    </citation>
    <scope>NUCLEOTIDE SEQUENCE [LARGE SCALE GENOMIC DNA]</scope>
    <source>
        <strain evidence="8">sh-6</strain>
    </source>
</reference>
<name>A0A3B7R146_9BACT</name>
<feature type="transmembrane region" description="Helical" evidence="6">
    <location>
        <begin position="48"/>
        <end position="65"/>
    </location>
</feature>
<protein>
    <submittedName>
        <fullName evidence="7">Uncharacterized protein</fullName>
    </submittedName>
</protein>
<gene>
    <name evidence="7" type="ORF">D3Y59_10860</name>
</gene>
<feature type="transmembrane region" description="Helical" evidence="6">
    <location>
        <begin position="317"/>
        <end position="338"/>
    </location>
</feature>
<accession>A0A3B7R146</accession>
<feature type="transmembrane region" description="Helical" evidence="6">
    <location>
        <begin position="350"/>
        <end position="367"/>
    </location>
</feature>
<feature type="transmembrane region" description="Helical" evidence="6">
    <location>
        <begin position="131"/>
        <end position="154"/>
    </location>
</feature>
<dbReference type="GO" id="GO:0005886">
    <property type="term" value="C:plasma membrane"/>
    <property type="evidence" value="ECO:0007669"/>
    <property type="project" value="UniProtKB-SubCell"/>
</dbReference>
<evidence type="ECO:0000313" key="8">
    <source>
        <dbReference type="Proteomes" id="UP000262802"/>
    </source>
</evidence>
<evidence type="ECO:0000256" key="3">
    <source>
        <dbReference type="ARBA" id="ARBA00022692"/>
    </source>
</evidence>
<evidence type="ECO:0000313" key="7">
    <source>
        <dbReference type="EMBL" id="AYA37502.1"/>
    </source>
</evidence>
<feature type="transmembrane region" description="Helical" evidence="6">
    <location>
        <begin position="7"/>
        <end position="28"/>
    </location>
</feature>
<feature type="transmembrane region" description="Helical" evidence="6">
    <location>
        <begin position="160"/>
        <end position="182"/>
    </location>
</feature>
<comment type="subcellular location">
    <subcellularLocation>
        <location evidence="1">Cell membrane</location>
        <topology evidence="1">Multi-pass membrane protein</topology>
    </subcellularLocation>
</comment>
<evidence type="ECO:0000256" key="1">
    <source>
        <dbReference type="ARBA" id="ARBA00004651"/>
    </source>
</evidence>
<dbReference type="PANTHER" id="PTHR30250:SF26">
    <property type="entry name" value="PSMA PROTEIN"/>
    <property type="match status" value="1"/>
</dbReference>
<dbReference type="RefSeq" id="WP_119445069.1">
    <property type="nucleotide sequence ID" value="NZ_CP032317.1"/>
</dbReference>
<keyword evidence="4 6" id="KW-1133">Transmembrane helix</keyword>
<evidence type="ECO:0000256" key="2">
    <source>
        <dbReference type="ARBA" id="ARBA00022475"/>
    </source>
</evidence>
<dbReference type="OrthoDB" id="870113at2"/>
<dbReference type="KEGG" id="hyh:D3Y59_10860"/>
<sequence>MNLRRILFTFGTRLGAALLNFGLVWLTARWLGAAGRGEVSLFAIDRTLLLLFAGLVGGSSLIYLAPRRNLWHLLLPAYGWSVLVSAVGTTVVWWWRQPPAAYAAYLGAASLAEGLVLVHVQLLLGRRRERLYNAVGLLQSLGVALGLAAAFFALRWQSAPAYYTAHILTYLVLWVLTGRVLWQQPDRPRGHRRRWRYVARELARHSRSAHFSNLVSFANYRLGFYFVAAWVGTGAVGVLSVGVALAEAIWLIPRSISQVQYVDTIYSANVAAPVQATVRAVRLSAVLSALAVLVLALVPAHWLAAVFGRDFAGAQRIVWALALGVVAFSMHMQLSAFFAGTARYRTNNTAAVLGLVLTLGACSVLIPRYGAVGAAWAATVSYLGSTLWLAWRFVRAAGISPTELLPRPADAALLAQRLRR</sequence>